<reference evidence="1 2" key="1">
    <citation type="journal article" date="2006" name="Int. J. Syst. Evol. Microbiol.">
        <title>Dyella yeojuensis sp. nov., isolated from greenhouse soil in Korea.</title>
        <authorList>
            <person name="Kim B.Y."/>
            <person name="Weon H.Y."/>
            <person name="Lee K.H."/>
            <person name="Seok S.J."/>
            <person name="Kwon S.W."/>
            <person name="Go S.J."/>
            <person name="Stackebrandt E."/>
        </authorList>
    </citation>
    <scope>NUCLEOTIDE SEQUENCE [LARGE SCALE GENOMIC DNA]</scope>
    <source>
        <strain evidence="1 2">DSM 17673</strain>
    </source>
</reference>
<accession>A0A7X5QS42</accession>
<dbReference type="Pfam" id="PF23791">
    <property type="entry name" value="DUF7173"/>
    <property type="match status" value="1"/>
</dbReference>
<protein>
    <submittedName>
        <fullName evidence="1">Uncharacterized protein</fullName>
    </submittedName>
</protein>
<comment type="caution">
    <text evidence="1">The sequence shown here is derived from an EMBL/GenBank/DDBJ whole genome shotgun (WGS) entry which is preliminary data.</text>
</comment>
<proteinExistence type="predicted"/>
<dbReference type="Proteomes" id="UP000518878">
    <property type="component" value="Unassembled WGS sequence"/>
</dbReference>
<gene>
    <name evidence="1" type="ORF">HBF32_02535</name>
</gene>
<evidence type="ECO:0000313" key="2">
    <source>
        <dbReference type="Proteomes" id="UP000518878"/>
    </source>
</evidence>
<evidence type="ECO:0000313" key="1">
    <source>
        <dbReference type="EMBL" id="NID14339.1"/>
    </source>
</evidence>
<dbReference type="EMBL" id="JAAQTL010000001">
    <property type="protein sequence ID" value="NID14339.1"/>
    <property type="molecule type" value="Genomic_DNA"/>
</dbReference>
<dbReference type="RefSeq" id="WP_166698057.1">
    <property type="nucleotide sequence ID" value="NZ_JAAQTL010000001.1"/>
</dbReference>
<name>A0A7X5QS42_9GAMM</name>
<dbReference type="AlphaFoldDB" id="A0A7X5QS42"/>
<organism evidence="1 2">
    <name type="scientific">Luteibacter yeojuensis</name>
    <dbReference type="NCBI Taxonomy" id="345309"/>
    <lineage>
        <taxon>Bacteria</taxon>
        <taxon>Pseudomonadati</taxon>
        <taxon>Pseudomonadota</taxon>
        <taxon>Gammaproteobacteria</taxon>
        <taxon>Lysobacterales</taxon>
        <taxon>Rhodanobacteraceae</taxon>
        <taxon>Luteibacter</taxon>
    </lineage>
</organism>
<sequence>MSNPVDTAAKRLELAKRTEAMASAARVEAEKELIALLPVKDEGSVTMKGAQYKVSVTYGFNRTLDAPALEAIKREIPPDLFEQAIDYKPSLVMAGLRYLQSNEPDTYAVLAQAITSKPAKPSVRVEQLADELREAA</sequence>
<dbReference type="InterPro" id="IPR055597">
    <property type="entry name" value="DUF7173"/>
</dbReference>
<keyword evidence="2" id="KW-1185">Reference proteome</keyword>